<evidence type="ECO:0000259" key="2">
    <source>
        <dbReference type="Pfam" id="PF07811"/>
    </source>
</evidence>
<dbReference type="Proteomes" id="UP000550787">
    <property type="component" value="Unassembled WGS sequence"/>
</dbReference>
<feature type="domain" description="TadE-like" evidence="2">
    <location>
        <begin position="12"/>
        <end position="54"/>
    </location>
</feature>
<protein>
    <submittedName>
        <fullName evidence="3">Pilus assembly protein</fullName>
    </submittedName>
</protein>
<feature type="transmembrane region" description="Helical" evidence="1">
    <location>
        <begin position="12"/>
        <end position="33"/>
    </location>
</feature>
<reference evidence="3 4" key="1">
    <citation type="submission" date="2020-04" db="EMBL/GenBank/DDBJ databases">
        <title>Description of novel Gluconacetobacter.</title>
        <authorList>
            <person name="Sombolestani A."/>
        </authorList>
    </citation>
    <scope>NUCLEOTIDE SEQUENCE [LARGE SCALE GENOMIC DNA]</scope>
    <source>
        <strain evidence="3 4">LMG 7603</strain>
    </source>
</reference>
<dbReference type="InterPro" id="IPR012495">
    <property type="entry name" value="TadE-like_dom"/>
</dbReference>
<keyword evidence="1" id="KW-1133">Transmembrane helix</keyword>
<dbReference type="RefSeq" id="WP_012554990.1">
    <property type="nucleotide sequence ID" value="NZ_JABEQG010000009.1"/>
</dbReference>
<evidence type="ECO:0000256" key="1">
    <source>
        <dbReference type="SAM" id="Phobius"/>
    </source>
</evidence>
<comment type="caution">
    <text evidence="3">The sequence shown here is derived from an EMBL/GenBank/DDBJ whole genome shotgun (WGS) entry which is preliminary data.</text>
</comment>
<evidence type="ECO:0000313" key="4">
    <source>
        <dbReference type="Proteomes" id="UP000550787"/>
    </source>
</evidence>
<accession>A0A7W4FE19</accession>
<keyword evidence="1" id="KW-0812">Transmembrane</keyword>
<keyword evidence="1" id="KW-0472">Membrane</keyword>
<evidence type="ECO:0000313" key="3">
    <source>
        <dbReference type="EMBL" id="MBB2156030.1"/>
    </source>
</evidence>
<organism evidence="3 4">
    <name type="scientific">Gluconacetobacter diazotrophicus</name>
    <name type="common">Acetobacter diazotrophicus</name>
    <dbReference type="NCBI Taxonomy" id="33996"/>
    <lineage>
        <taxon>Bacteria</taxon>
        <taxon>Pseudomonadati</taxon>
        <taxon>Pseudomonadota</taxon>
        <taxon>Alphaproteobacteria</taxon>
        <taxon>Acetobacterales</taxon>
        <taxon>Acetobacteraceae</taxon>
        <taxon>Gluconacetobacter</taxon>
    </lineage>
</organism>
<proteinExistence type="predicted"/>
<dbReference type="Pfam" id="PF07811">
    <property type="entry name" value="TadE"/>
    <property type="match status" value="1"/>
</dbReference>
<dbReference type="EMBL" id="JABEQG010000009">
    <property type="protein sequence ID" value="MBB2156030.1"/>
    <property type="molecule type" value="Genomic_DNA"/>
</dbReference>
<dbReference type="AlphaFoldDB" id="A0A7W4FE19"/>
<sequence length="163" mass="17175">MTSTAFRRDRRGVTAVEFGLLTPVIIGLLLMVLEVGWQMATEIALQHGVHDAARFAMTGQSTVPGLDGSPTCRAQAIVWLATAEAPGILSPSNLSVMASANGGTAVGSSQSGFGGNATQTIVYVFTYSQPFLTPLGSMVLHRTSMTHQVTMLVQNEPYSTPSC</sequence>
<gene>
    <name evidence="3" type="ORF">HLH33_06865</name>
</gene>
<name>A0A7W4FE19_GLUDI</name>